<dbReference type="PROSITE" id="PS50995">
    <property type="entry name" value="HTH_MARR_2"/>
    <property type="match status" value="1"/>
</dbReference>
<dbReference type="Gene3D" id="1.10.10.10">
    <property type="entry name" value="Winged helix-like DNA-binding domain superfamily/Winged helix DNA-binding domain"/>
    <property type="match status" value="1"/>
</dbReference>
<keyword evidence="3" id="KW-1185">Reference proteome</keyword>
<dbReference type="Proteomes" id="UP000076848">
    <property type="component" value="Unassembled WGS sequence"/>
</dbReference>
<dbReference type="Pfam" id="PF01047">
    <property type="entry name" value="MarR"/>
    <property type="match status" value="1"/>
</dbReference>
<dbReference type="RefSeq" id="WP_197488142.1">
    <property type="nucleotide sequence ID" value="NZ_FKIF01000006.1"/>
</dbReference>
<feature type="domain" description="HTH marR-type" evidence="1">
    <location>
        <begin position="10"/>
        <end position="143"/>
    </location>
</feature>
<evidence type="ECO:0000313" key="3">
    <source>
        <dbReference type="Proteomes" id="UP000076848"/>
    </source>
</evidence>
<dbReference type="PANTHER" id="PTHR33164:SF105">
    <property type="entry name" value="TRANSCRIPTIONAL REPRESSOR PROTEIN-RELATED"/>
    <property type="match status" value="1"/>
</dbReference>
<organism evidence="2 3">
    <name type="scientific">Bordetella ansorpii</name>
    <dbReference type="NCBI Taxonomy" id="288768"/>
    <lineage>
        <taxon>Bacteria</taxon>
        <taxon>Pseudomonadati</taxon>
        <taxon>Pseudomonadota</taxon>
        <taxon>Betaproteobacteria</taxon>
        <taxon>Burkholderiales</taxon>
        <taxon>Alcaligenaceae</taxon>
        <taxon>Bordetella</taxon>
    </lineage>
</organism>
<proteinExistence type="predicted"/>
<accession>A0A157SG53</accession>
<dbReference type="GO" id="GO:0006950">
    <property type="term" value="P:response to stress"/>
    <property type="evidence" value="ECO:0007669"/>
    <property type="project" value="TreeGrafter"/>
</dbReference>
<protein>
    <submittedName>
        <fullName evidence="2">MarR family transcriptional regulator</fullName>
    </submittedName>
</protein>
<gene>
    <name evidence="2" type="primary">marR_3</name>
    <name evidence="2" type="ORF">SAMEA3906486_02429</name>
</gene>
<dbReference type="SMART" id="SM00347">
    <property type="entry name" value="HTH_MARR"/>
    <property type="match status" value="1"/>
</dbReference>
<evidence type="ECO:0000313" key="2">
    <source>
        <dbReference type="EMBL" id="SAI69324.1"/>
    </source>
</evidence>
<dbReference type="AlphaFoldDB" id="A0A157SG53"/>
<dbReference type="GO" id="GO:0003700">
    <property type="term" value="F:DNA-binding transcription factor activity"/>
    <property type="evidence" value="ECO:0007669"/>
    <property type="project" value="InterPro"/>
</dbReference>
<dbReference type="InterPro" id="IPR000835">
    <property type="entry name" value="HTH_MarR-typ"/>
</dbReference>
<dbReference type="InterPro" id="IPR036390">
    <property type="entry name" value="WH_DNA-bd_sf"/>
</dbReference>
<reference evidence="2 3" key="1">
    <citation type="submission" date="2016-04" db="EMBL/GenBank/DDBJ databases">
        <authorList>
            <consortium name="Pathogen Informatics"/>
        </authorList>
    </citation>
    <scope>NUCLEOTIDE SEQUENCE [LARGE SCALE GENOMIC DNA]</scope>
    <source>
        <strain evidence="2 3">H050680373</strain>
    </source>
</reference>
<dbReference type="PANTHER" id="PTHR33164">
    <property type="entry name" value="TRANSCRIPTIONAL REGULATOR, MARR FAMILY"/>
    <property type="match status" value="1"/>
</dbReference>
<dbReference type="EMBL" id="FKIF01000006">
    <property type="protein sequence ID" value="SAI69324.1"/>
    <property type="molecule type" value="Genomic_DNA"/>
</dbReference>
<dbReference type="InterPro" id="IPR036388">
    <property type="entry name" value="WH-like_DNA-bd_sf"/>
</dbReference>
<evidence type="ECO:0000259" key="1">
    <source>
        <dbReference type="PROSITE" id="PS50995"/>
    </source>
</evidence>
<dbReference type="SUPFAM" id="SSF46785">
    <property type="entry name" value="Winged helix' DNA-binding domain"/>
    <property type="match status" value="1"/>
</dbReference>
<sequence length="154" mass="16909">MDDTDALRVSICTNSALRRATRRVGQLYDDALEPVGLRATQYSILSQIDRAGGAPLVGRMAELLVMDLSALGHTLRALQKEGLVEVTPDEHDRRSRRVRLTAAGRARFEQAQVLWSGAHQRFEAAFGAEHAGQLRAVLDVIASPGFAQRFRDGT</sequence>
<name>A0A157SG53_9BORD</name>
<dbReference type="InterPro" id="IPR039422">
    <property type="entry name" value="MarR/SlyA-like"/>
</dbReference>